<dbReference type="STRING" id="195883.A0A482XHW3"/>
<dbReference type="Gene3D" id="3.40.50.800">
    <property type="entry name" value="Anticodon-binding domain"/>
    <property type="match status" value="1"/>
</dbReference>
<dbReference type="PANTHER" id="PTHR23295:SF6">
    <property type="entry name" value="NEOSIN, ISOFORM A"/>
    <property type="match status" value="1"/>
</dbReference>
<dbReference type="PROSITE" id="PS50102">
    <property type="entry name" value="RRM"/>
    <property type="match status" value="1"/>
</dbReference>
<dbReference type="InterPro" id="IPR000504">
    <property type="entry name" value="RRM_dom"/>
</dbReference>
<evidence type="ECO:0000256" key="1">
    <source>
        <dbReference type="ARBA" id="ARBA00022884"/>
    </source>
</evidence>
<dbReference type="GO" id="GO:0003723">
    <property type="term" value="F:RNA binding"/>
    <property type="evidence" value="ECO:0007669"/>
    <property type="project" value="UniProtKB-UniRule"/>
</dbReference>
<keyword evidence="6" id="KW-1185">Reference proteome</keyword>
<sequence>MGDIEYEDANRIIRDPNTVKARIFIGNTPTNVTKRDLEEVFSPHGKIVAIVLNRGFAFLQYSNERSAQDAIEKECGRMCGGKKLDVKHAVVFKGGQKGRNEGKDDDRGRERSPIRDDVMNNDRMGFNDHRLDMPQRNDRFGPGFVGGPRDDSFPSTEYPIGGPGTFAPGYMGMARDSDGRYPQPEFPPVGNMPGEVGGPFPVSDRPLPGMMPPREPFREPINMHSDRINDCEIIVLHRAITMNYADFVERRLKDIGLTVDVLFPNDDVPLGRILANISGRGALYAIVVAPVNEQHRSLTVNILYGQHQEHRNMPMEDAISLIRRTFQSYMRGERELPGTIGGYEVHPDAIQTLFNLLKENRQLTVLQYDKVIRYLQEKRALQLKLEVGDDPADLPTLQDTNSNSSAAAAVPVVKQQELQSRIMNILKKKGAVPADEAPAPVPAPDQWQSAAAEGPSPTQQAPPLLKNPNVQMAIDSLLRNLKPKSDAAPPAPVPAPTQPMFSAYASSRKY</sequence>
<dbReference type="SMR" id="A0A482XHW3"/>
<dbReference type="InterPro" id="IPR012677">
    <property type="entry name" value="Nucleotide-bd_a/b_plait_sf"/>
</dbReference>
<dbReference type="Proteomes" id="UP000291343">
    <property type="component" value="Unassembled WGS sequence"/>
</dbReference>
<organism evidence="5 6">
    <name type="scientific">Laodelphax striatellus</name>
    <name type="common">Small brown planthopper</name>
    <name type="synonym">Delphax striatella</name>
    <dbReference type="NCBI Taxonomy" id="195883"/>
    <lineage>
        <taxon>Eukaryota</taxon>
        <taxon>Metazoa</taxon>
        <taxon>Ecdysozoa</taxon>
        <taxon>Arthropoda</taxon>
        <taxon>Hexapoda</taxon>
        <taxon>Insecta</taxon>
        <taxon>Pterygota</taxon>
        <taxon>Neoptera</taxon>
        <taxon>Paraneoptera</taxon>
        <taxon>Hemiptera</taxon>
        <taxon>Auchenorrhyncha</taxon>
        <taxon>Fulgoroidea</taxon>
        <taxon>Delphacidae</taxon>
        <taxon>Criomorphinae</taxon>
        <taxon>Laodelphax</taxon>
    </lineage>
</organism>
<comment type="caution">
    <text evidence="5">The sequence shown here is derived from an EMBL/GenBank/DDBJ whole genome shotgun (WGS) entry which is preliminary data.</text>
</comment>
<feature type="region of interest" description="Disordered" evidence="3">
    <location>
        <begin position="431"/>
        <end position="510"/>
    </location>
</feature>
<evidence type="ECO:0000256" key="3">
    <source>
        <dbReference type="SAM" id="MobiDB-lite"/>
    </source>
</evidence>
<dbReference type="EMBL" id="QKKF02009929">
    <property type="protein sequence ID" value="RZF45099.1"/>
    <property type="molecule type" value="Genomic_DNA"/>
</dbReference>
<protein>
    <recommendedName>
        <fullName evidence="4">RRM domain-containing protein</fullName>
    </recommendedName>
</protein>
<proteinExistence type="predicted"/>
<feature type="region of interest" description="Disordered" evidence="3">
    <location>
        <begin position="92"/>
        <end position="157"/>
    </location>
</feature>
<evidence type="ECO:0000313" key="6">
    <source>
        <dbReference type="Proteomes" id="UP000291343"/>
    </source>
</evidence>
<feature type="compositionally biased region" description="Basic and acidic residues" evidence="3">
    <location>
        <begin position="98"/>
        <end position="139"/>
    </location>
</feature>
<dbReference type="FunCoup" id="A0A482XHW3">
    <property type="interactions" value="197"/>
</dbReference>
<dbReference type="InterPro" id="IPR052600">
    <property type="entry name" value="Nuc_rcpt_coact/corep"/>
</dbReference>
<dbReference type="SUPFAM" id="SSF52954">
    <property type="entry name" value="Class II aaRS ABD-related"/>
    <property type="match status" value="1"/>
</dbReference>
<evidence type="ECO:0000313" key="5">
    <source>
        <dbReference type="EMBL" id="RZF45099.1"/>
    </source>
</evidence>
<gene>
    <name evidence="5" type="ORF">LSTR_LSTR013979</name>
</gene>
<dbReference type="Gene3D" id="3.30.70.330">
    <property type="match status" value="1"/>
</dbReference>
<dbReference type="InterPro" id="IPR036621">
    <property type="entry name" value="Anticodon-bd_dom_sf"/>
</dbReference>
<accession>A0A482XHW3</accession>
<evidence type="ECO:0000256" key="2">
    <source>
        <dbReference type="PROSITE-ProRule" id="PRU00176"/>
    </source>
</evidence>
<dbReference type="Pfam" id="PF00076">
    <property type="entry name" value="RRM_1"/>
    <property type="match status" value="1"/>
</dbReference>
<keyword evidence="1 2" id="KW-0694">RNA-binding</keyword>
<dbReference type="SUPFAM" id="SSF54928">
    <property type="entry name" value="RNA-binding domain, RBD"/>
    <property type="match status" value="1"/>
</dbReference>
<dbReference type="PANTHER" id="PTHR23295">
    <property type="entry name" value="NUCLEAR RECEPTOR COACTIVATOR 5-RELATED"/>
    <property type="match status" value="1"/>
</dbReference>
<feature type="domain" description="RRM" evidence="4">
    <location>
        <begin position="21"/>
        <end position="91"/>
    </location>
</feature>
<dbReference type="SMART" id="SM00360">
    <property type="entry name" value="RRM"/>
    <property type="match status" value="1"/>
</dbReference>
<dbReference type="InterPro" id="IPR035979">
    <property type="entry name" value="RBD_domain_sf"/>
</dbReference>
<dbReference type="OrthoDB" id="10044938at2759"/>
<dbReference type="InParanoid" id="A0A482XHW3"/>
<dbReference type="AlphaFoldDB" id="A0A482XHW3"/>
<evidence type="ECO:0000259" key="4">
    <source>
        <dbReference type="PROSITE" id="PS50102"/>
    </source>
</evidence>
<reference evidence="5 6" key="1">
    <citation type="journal article" date="2017" name="Gigascience">
        <title>Genome sequence of the small brown planthopper, Laodelphax striatellus.</title>
        <authorList>
            <person name="Zhu J."/>
            <person name="Jiang F."/>
            <person name="Wang X."/>
            <person name="Yang P."/>
            <person name="Bao Y."/>
            <person name="Zhao W."/>
            <person name="Wang W."/>
            <person name="Lu H."/>
            <person name="Wang Q."/>
            <person name="Cui N."/>
            <person name="Li J."/>
            <person name="Chen X."/>
            <person name="Luo L."/>
            <person name="Yu J."/>
            <person name="Kang L."/>
            <person name="Cui F."/>
        </authorList>
    </citation>
    <scope>NUCLEOTIDE SEQUENCE [LARGE SCALE GENOMIC DNA]</scope>
    <source>
        <strain evidence="5">Lst14</strain>
    </source>
</reference>
<name>A0A482XHW3_LAOST</name>